<reference evidence="8 9" key="1">
    <citation type="submission" date="2012-01" db="EMBL/GenBank/DDBJ databases">
        <title>The Genome Sequence of Facklamia languida CCUG 37842.</title>
        <authorList>
            <consortium name="The Broad Institute Genome Sequencing Platform"/>
            <person name="Earl A."/>
            <person name="Ward D."/>
            <person name="Feldgarden M."/>
            <person name="Gevers D."/>
            <person name="Huys G."/>
            <person name="Young S.K."/>
            <person name="Zeng Q."/>
            <person name="Gargeya S."/>
            <person name="Fitzgerald M."/>
            <person name="Haas B."/>
            <person name="Abouelleil A."/>
            <person name="Alvarado L."/>
            <person name="Arachchi H.M."/>
            <person name="Berlin A."/>
            <person name="Chapman S.B."/>
            <person name="Gearin G."/>
            <person name="Goldberg J."/>
            <person name="Griggs A."/>
            <person name="Gujja S."/>
            <person name="Hansen M."/>
            <person name="Heiman D."/>
            <person name="Howarth C."/>
            <person name="Larimer J."/>
            <person name="Lui A."/>
            <person name="MacDonald P.J.P."/>
            <person name="McCowen C."/>
            <person name="Montmayeur A."/>
            <person name="Murphy C."/>
            <person name="Neiman D."/>
            <person name="Pearson M."/>
            <person name="Priest M."/>
            <person name="Roberts A."/>
            <person name="Saif S."/>
            <person name="Shea T."/>
            <person name="Sisk P."/>
            <person name="Stolte C."/>
            <person name="Sykes S."/>
            <person name="Wortman J."/>
            <person name="Nusbaum C."/>
            <person name="Birren B."/>
        </authorList>
    </citation>
    <scope>NUCLEOTIDE SEQUENCE [LARGE SCALE GENOMIC DNA]</scope>
    <source>
        <strain evidence="8 9">CCUG 37842</strain>
    </source>
</reference>
<evidence type="ECO:0000256" key="7">
    <source>
        <dbReference type="HAMAP-Rule" id="MF_02065"/>
    </source>
</evidence>
<keyword evidence="4 7" id="KW-0472">Membrane</keyword>
<evidence type="ECO:0000256" key="5">
    <source>
        <dbReference type="ARBA" id="ARBA00023239"/>
    </source>
</evidence>
<organism evidence="8 9">
    <name type="scientific">Facklamia languida CCUG 37842</name>
    <dbReference type="NCBI Taxonomy" id="883113"/>
    <lineage>
        <taxon>Bacteria</taxon>
        <taxon>Bacillati</taxon>
        <taxon>Bacillota</taxon>
        <taxon>Bacilli</taxon>
        <taxon>Lactobacillales</taxon>
        <taxon>Aerococcaceae</taxon>
        <taxon>Facklamia</taxon>
    </lineage>
</organism>
<dbReference type="STRING" id="883113.HMPREF9708_00121"/>
<evidence type="ECO:0000256" key="6">
    <source>
        <dbReference type="ARBA" id="ARBA00023316"/>
    </source>
</evidence>
<dbReference type="GO" id="GO:0008932">
    <property type="term" value="F:lytic endotransglycosylase activity"/>
    <property type="evidence" value="ECO:0007669"/>
    <property type="project" value="UniProtKB-UniRule"/>
</dbReference>
<comment type="subcellular location">
    <subcellularLocation>
        <location evidence="7">Cell membrane</location>
        <topology evidence="7">Single-pass membrane protein</topology>
    </subcellularLocation>
</comment>
<dbReference type="Gene3D" id="3.30.160.60">
    <property type="entry name" value="Classic Zinc Finger"/>
    <property type="match status" value="1"/>
</dbReference>
<feature type="transmembrane region" description="Helical" evidence="7">
    <location>
        <begin position="30"/>
        <end position="51"/>
    </location>
</feature>
<proteinExistence type="inferred from homology"/>
<evidence type="ECO:0000313" key="9">
    <source>
        <dbReference type="Proteomes" id="UP000006190"/>
    </source>
</evidence>
<dbReference type="RefSeq" id="WP_006307986.1">
    <property type="nucleotide sequence ID" value="NZ_JH601133.1"/>
</dbReference>
<dbReference type="GO" id="GO:0005886">
    <property type="term" value="C:plasma membrane"/>
    <property type="evidence" value="ECO:0007669"/>
    <property type="project" value="UniProtKB-SubCell"/>
</dbReference>
<dbReference type="PANTHER" id="PTHR30518:SF2">
    <property type="entry name" value="ENDOLYTIC MUREIN TRANSGLYCOSYLASE"/>
    <property type="match status" value="1"/>
</dbReference>
<dbReference type="HAMAP" id="MF_02065">
    <property type="entry name" value="MltG"/>
    <property type="match status" value="1"/>
</dbReference>
<dbReference type="EC" id="4.2.2.29" evidence="7"/>
<dbReference type="Pfam" id="PF02618">
    <property type="entry name" value="YceG"/>
    <property type="match status" value="1"/>
</dbReference>
<dbReference type="HOGENOM" id="CLU_025574_2_3_9"/>
<dbReference type="InterPro" id="IPR003770">
    <property type="entry name" value="MLTG-like"/>
</dbReference>
<comment type="function">
    <text evidence="7">Functions as a peptidoglycan terminase that cleaves nascent peptidoglycan strands endolytically to terminate their elongation.</text>
</comment>
<dbReference type="PATRIC" id="fig|883113.3.peg.119"/>
<dbReference type="PANTHER" id="PTHR30518">
    <property type="entry name" value="ENDOLYTIC MUREIN TRANSGLYCOSYLASE"/>
    <property type="match status" value="1"/>
</dbReference>
<comment type="caution">
    <text evidence="8">The sequence shown here is derived from an EMBL/GenBank/DDBJ whole genome shotgun (WGS) entry which is preliminary data.</text>
</comment>
<keyword evidence="6 7" id="KW-0961">Cell wall biogenesis/degradation</keyword>
<dbReference type="OrthoDB" id="9814591at2"/>
<keyword evidence="5 7" id="KW-0456">Lyase</keyword>
<name>H3NGY2_9LACT</name>
<protein>
    <recommendedName>
        <fullName evidence="7">Endolytic murein transglycosylase</fullName>
        <ecNumber evidence="7">4.2.2.29</ecNumber>
    </recommendedName>
    <alternativeName>
        <fullName evidence="7">Peptidoglycan lytic transglycosylase</fullName>
    </alternativeName>
    <alternativeName>
        <fullName evidence="7">Peptidoglycan polymerization terminase</fullName>
    </alternativeName>
</protein>
<dbReference type="AlphaFoldDB" id="H3NGY2"/>
<dbReference type="NCBIfam" id="TIGR00247">
    <property type="entry name" value="endolytic transglycosylase MltG"/>
    <property type="match status" value="1"/>
</dbReference>
<dbReference type="GO" id="GO:0071555">
    <property type="term" value="P:cell wall organization"/>
    <property type="evidence" value="ECO:0007669"/>
    <property type="project" value="UniProtKB-KW"/>
</dbReference>
<dbReference type="CDD" id="cd08010">
    <property type="entry name" value="MltG_like"/>
    <property type="match status" value="1"/>
</dbReference>
<dbReference type="EMBL" id="AGEG01000002">
    <property type="protein sequence ID" value="EHR38037.1"/>
    <property type="molecule type" value="Genomic_DNA"/>
</dbReference>
<comment type="catalytic activity">
    <reaction evidence="7">
        <text>a peptidoglycan chain = a peptidoglycan chain with N-acetyl-1,6-anhydromuramyl-[peptide] at the reducing end + a peptidoglycan chain with N-acetylglucosamine at the non-reducing end.</text>
        <dbReference type="EC" id="4.2.2.29"/>
    </reaction>
</comment>
<keyword evidence="9" id="KW-1185">Reference proteome</keyword>
<keyword evidence="1 7" id="KW-1003">Cell membrane</keyword>
<feature type="site" description="Important for catalytic activity" evidence="7">
    <location>
        <position position="263"/>
    </location>
</feature>
<keyword evidence="3 7" id="KW-1133">Transmembrane helix</keyword>
<evidence type="ECO:0000256" key="3">
    <source>
        <dbReference type="ARBA" id="ARBA00022989"/>
    </source>
</evidence>
<keyword evidence="2 7" id="KW-0812">Transmembrane</keyword>
<gene>
    <name evidence="7" type="primary">mltG</name>
    <name evidence="8" type="ORF">HMPREF9708_00121</name>
</gene>
<dbReference type="GO" id="GO:0009252">
    <property type="term" value="P:peptidoglycan biosynthetic process"/>
    <property type="evidence" value="ECO:0007669"/>
    <property type="project" value="UniProtKB-UniRule"/>
</dbReference>
<sequence>MTKLNWNEIQEEAKKVETKRMKERLWTQRIVRIVAIILLVLVISGSVWTYFTIHNALSPVDANSQEPVEVTIPIGSTSGDIAQILAENQLTSSSQFFNLYMKFKGSHAFQAGHYEFTKSMNADQLLKTLEEGGEPIFVDVDTTLTVVEGMQLEEIAEMVAENTSIEVEEFLKTANDPQFREELEQAFPSLLNPLKEIDDLKYPLEGYLFPATYDYIAGMTSQDLIKAMVGKSNLEYQKLSESLANTSLTYHQVLTLASIVEREAVTDEDRALVAGVFLNRLSNGMPLQSDITVSYALGEHKELITYQDLEVDSPYNTYKVEALPPGPINSPSLSSIQSVLTPTYTSYLYFVADMKTGEIYYSETQEEHDALVEQYVQPLFDEATQEAAQE</sequence>
<comment type="similarity">
    <text evidence="7">Belongs to the transglycosylase MltG family.</text>
</comment>
<accession>H3NGY2</accession>
<evidence type="ECO:0000256" key="1">
    <source>
        <dbReference type="ARBA" id="ARBA00022475"/>
    </source>
</evidence>
<evidence type="ECO:0000313" key="8">
    <source>
        <dbReference type="EMBL" id="EHR38037.1"/>
    </source>
</evidence>
<evidence type="ECO:0000256" key="4">
    <source>
        <dbReference type="ARBA" id="ARBA00023136"/>
    </source>
</evidence>
<evidence type="ECO:0000256" key="2">
    <source>
        <dbReference type="ARBA" id="ARBA00022692"/>
    </source>
</evidence>
<dbReference type="eggNOG" id="COG1559">
    <property type="taxonomic scope" value="Bacteria"/>
</dbReference>
<dbReference type="Proteomes" id="UP000006190">
    <property type="component" value="Unassembled WGS sequence"/>
</dbReference>
<dbReference type="Gene3D" id="3.30.1490.480">
    <property type="entry name" value="Endolytic murein transglycosylase"/>
    <property type="match status" value="1"/>
</dbReference>